<accession>A0A8T9CH38</accession>
<dbReference type="Pfam" id="PF24852">
    <property type="entry name" value="DUF7726"/>
    <property type="match status" value="2"/>
</dbReference>
<dbReference type="AlphaFoldDB" id="A0A8T9CH38"/>
<name>A0A8T9CH38_9HELO</name>
<evidence type="ECO:0000259" key="1">
    <source>
        <dbReference type="Pfam" id="PF24852"/>
    </source>
</evidence>
<keyword evidence="3" id="KW-1185">Reference proteome</keyword>
<organism evidence="2 3">
    <name type="scientific">Lachnellula suecica</name>
    <dbReference type="NCBI Taxonomy" id="602035"/>
    <lineage>
        <taxon>Eukaryota</taxon>
        <taxon>Fungi</taxon>
        <taxon>Dikarya</taxon>
        <taxon>Ascomycota</taxon>
        <taxon>Pezizomycotina</taxon>
        <taxon>Leotiomycetes</taxon>
        <taxon>Helotiales</taxon>
        <taxon>Lachnaceae</taxon>
        <taxon>Lachnellula</taxon>
    </lineage>
</organism>
<dbReference type="Proteomes" id="UP000469558">
    <property type="component" value="Unassembled WGS sequence"/>
</dbReference>
<dbReference type="EMBL" id="QGMK01000202">
    <property type="protein sequence ID" value="TVY83340.1"/>
    <property type="molecule type" value="Genomic_DNA"/>
</dbReference>
<sequence>MSYDFIPHGGYRRPLGPANRNIVINPVPAYALVKPTIASAPMPAGMPATIFAPMHVHALPAPAPAPAAPPAKRKALELELDDDEGDGYYIFLQNCDQVRRKLRALLGAGEMKLGELQKTLGVSAKSFSCFMGKNGPDNGTNTATFPAAYRFFKQREAEGIKVPKKKVKKDEELRKNDVTSVELDGESDVSVPVYDSCDEIRKKISAYLREPQITQAGFLREAAKTYPDGRKIQSKVLNDFLSKKGASAGNTSAVFYSSYVFFEKMRLRDGKPKSKHRQEMESRHPSGFDTKRRREHVWCREGENPYQDAYGDYHIAGRF</sequence>
<evidence type="ECO:0000313" key="3">
    <source>
        <dbReference type="Proteomes" id="UP000469558"/>
    </source>
</evidence>
<evidence type="ECO:0000313" key="2">
    <source>
        <dbReference type="EMBL" id="TVY83340.1"/>
    </source>
</evidence>
<dbReference type="InterPro" id="IPR056143">
    <property type="entry name" value="DUF7726"/>
</dbReference>
<dbReference type="PANTHER" id="PTHR42339:SF1">
    <property type="entry name" value="HISTONE H1"/>
    <property type="match status" value="1"/>
</dbReference>
<proteinExistence type="predicted"/>
<dbReference type="PANTHER" id="PTHR42339">
    <property type="entry name" value="HISTONE H1"/>
    <property type="match status" value="1"/>
</dbReference>
<dbReference type="OrthoDB" id="2592504at2759"/>
<gene>
    <name evidence="2" type="ORF">LSUE1_G002077</name>
</gene>
<comment type="caution">
    <text evidence="2">The sequence shown here is derived from an EMBL/GenBank/DDBJ whole genome shotgun (WGS) entry which is preliminary data.</text>
</comment>
<protein>
    <recommendedName>
        <fullName evidence="1">DUF7726 domain-containing protein</fullName>
    </recommendedName>
</protein>
<feature type="domain" description="DUF7726" evidence="1">
    <location>
        <begin position="93"/>
        <end position="161"/>
    </location>
</feature>
<reference evidence="2 3" key="1">
    <citation type="submission" date="2018-05" db="EMBL/GenBank/DDBJ databases">
        <title>Genome sequencing and assembly of the regulated plant pathogen Lachnellula willkommii and related sister species for the development of diagnostic species identification markers.</title>
        <authorList>
            <person name="Giroux E."/>
            <person name="Bilodeau G."/>
        </authorList>
    </citation>
    <scope>NUCLEOTIDE SEQUENCE [LARGE SCALE GENOMIC DNA]</scope>
    <source>
        <strain evidence="2 3">CBS 268.59</strain>
    </source>
</reference>
<feature type="domain" description="DUF7726" evidence="1">
    <location>
        <begin position="191"/>
        <end position="271"/>
    </location>
</feature>